<feature type="transmembrane region" description="Helical" evidence="2">
    <location>
        <begin position="128"/>
        <end position="147"/>
    </location>
</feature>
<feature type="compositionally biased region" description="Basic and acidic residues" evidence="1">
    <location>
        <begin position="1"/>
        <end position="14"/>
    </location>
</feature>
<keyword evidence="5" id="KW-1185">Reference proteome</keyword>
<protein>
    <submittedName>
        <fullName evidence="4">Transglutaminase domain-containing protein</fullName>
    </submittedName>
</protein>
<feature type="compositionally biased region" description="Low complexity" evidence="1">
    <location>
        <begin position="324"/>
        <end position="339"/>
    </location>
</feature>
<feature type="region of interest" description="Disordered" evidence="1">
    <location>
        <begin position="1"/>
        <end position="119"/>
    </location>
</feature>
<evidence type="ECO:0000313" key="4">
    <source>
        <dbReference type="EMBL" id="MBL7625756.1"/>
    </source>
</evidence>
<reference evidence="4" key="1">
    <citation type="submission" date="2020-12" db="EMBL/GenBank/DDBJ databases">
        <title>Genomic characterization of non-nitrogen-fixing Frankia strains.</title>
        <authorList>
            <person name="Carlos-Shanley C."/>
            <person name="Guerra T."/>
            <person name="Hahn D."/>
        </authorList>
    </citation>
    <scope>NUCLEOTIDE SEQUENCE</scope>
    <source>
        <strain evidence="4">CN6</strain>
    </source>
</reference>
<comment type="caution">
    <text evidence="4">The sequence shown here is derived from an EMBL/GenBank/DDBJ whole genome shotgun (WGS) entry which is preliminary data.</text>
</comment>
<dbReference type="PANTHER" id="PTHR42736:SF1">
    <property type="entry name" value="PROTEIN-GLUTAMINE GAMMA-GLUTAMYLTRANSFERASE"/>
    <property type="match status" value="1"/>
</dbReference>
<feature type="compositionally biased region" description="Low complexity" evidence="1">
    <location>
        <begin position="107"/>
        <end position="119"/>
    </location>
</feature>
<evidence type="ECO:0000259" key="3">
    <source>
        <dbReference type="SMART" id="SM00460"/>
    </source>
</evidence>
<feature type="non-terminal residue" evidence="4">
    <location>
        <position position="737"/>
    </location>
</feature>
<dbReference type="SUPFAM" id="SSF54001">
    <property type="entry name" value="Cysteine proteinases"/>
    <property type="match status" value="1"/>
</dbReference>
<feature type="domain" description="Transglutaminase-like" evidence="3">
    <location>
        <begin position="624"/>
        <end position="694"/>
    </location>
</feature>
<dbReference type="InterPro" id="IPR052901">
    <property type="entry name" value="Bact_TGase-like"/>
</dbReference>
<proteinExistence type="predicted"/>
<organism evidence="4 5">
    <name type="scientific">Frankia nepalensis</name>
    <dbReference type="NCBI Taxonomy" id="1836974"/>
    <lineage>
        <taxon>Bacteria</taxon>
        <taxon>Bacillati</taxon>
        <taxon>Actinomycetota</taxon>
        <taxon>Actinomycetes</taxon>
        <taxon>Frankiales</taxon>
        <taxon>Frankiaceae</taxon>
        <taxon>Frankia</taxon>
    </lineage>
</organism>
<evidence type="ECO:0000256" key="1">
    <source>
        <dbReference type="SAM" id="MobiDB-lite"/>
    </source>
</evidence>
<feature type="transmembrane region" description="Helical" evidence="2">
    <location>
        <begin position="237"/>
        <end position="256"/>
    </location>
</feature>
<dbReference type="Pfam" id="PF11992">
    <property type="entry name" value="TgpA_N"/>
    <property type="match status" value="1"/>
</dbReference>
<dbReference type="SMART" id="SM00460">
    <property type="entry name" value="TGc"/>
    <property type="match status" value="1"/>
</dbReference>
<evidence type="ECO:0000256" key="2">
    <source>
        <dbReference type="SAM" id="Phobius"/>
    </source>
</evidence>
<feature type="transmembrane region" description="Helical" evidence="2">
    <location>
        <begin position="153"/>
        <end position="172"/>
    </location>
</feature>
<sequence>MNGSDRPDLLENLRRRERGHAGPRGQGGQPAGQPGPARPRVDEPTTPTVPIAQLSEARTVAAAVPVPLPEASGHDRPGAAAEAAAASRRRSRPRSGPGPGPSPRPGSSPRSGPRAAPAAAARARRLPALALVAALAAVDCWGFARLFAPAEPWPAMLLAAVAPVVLVAALSWRAGRPAPFALSALLWTAGFVAAAAATVAGGAGGAGARLAAVRAGVVEGPTRLLDVAVPAPAEPDLLVVPFAVTWLAAAVGAELVVRTRTRLLPALPALAGLVVATAAAVPAAGSNLAPAVVLTALTGLLTLARRPPAVVAPRPAPPAASVGADGSEAPKAAEAAGSARTGPPPARITLGPDRPSRVPGAARAATALAVVVVAAALAGDRLPAALGGGGPVDPRAYRSVPAGQVDGLNPLSALAGWNAHPDDPLFTLELTGGQAAGPVPLRLAALTDFDGVTWASSARYTRAGLSLPRGGEQPAADEGARVTQRLTIAGLTGQLLPALDRPVELGEGEERSVAGGFAVDAGAGLLLRTAPLAAGDQFTIVSAPAPARPVTELAALTSGSAAAADLALPAGVPPVLRALAHTAADQGTGPFQRAALLQRYLASNFQFDPRLAPGHSLAHIEHFVADTRRGTSEQFATTFVLAARVLGLPSRVVVGFAPEQPAGSASVTVTGRAALAWAEVWFDGAGWLPFFPTPPAADAGGAALAGGAQGEPAAQTALVDAAVRGPLTAPVTAPVPA</sequence>
<keyword evidence="2" id="KW-0472">Membrane</keyword>
<gene>
    <name evidence="4" type="ORF">I7412_00885</name>
</gene>
<dbReference type="AlphaFoldDB" id="A0A937UPN3"/>
<dbReference type="EMBL" id="JAEACQ010000043">
    <property type="protein sequence ID" value="MBL7625756.1"/>
    <property type="molecule type" value="Genomic_DNA"/>
</dbReference>
<name>A0A937UPN3_9ACTN</name>
<feature type="transmembrane region" description="Helical" evidence="2">
    <location>
        <begin position="184"/>
        <end position="204"/>
    </location>
</feature>
<dbReference type="Pfam" id="PF01841">
    <property type="entry name" value="Transglut_core"/>
    <property type="match status" value="1"/>
</dbReference>
<evidence type="ECO:0000313" key="5">
    <source>
        <dbReference type="Proteomes" id="UP000604475"/>
    </source>
</evidence>
<dbReference type="InterPro" id="IPR038765">
    <property type="entry name" value="Papain-like_cys_pep_sf"/>
</dbReference>
<dbReference type="InterPro" id="IPR002931">
    <property type="entry name" value="Transglutaminase-like"/>
</dbReference>
<feature type="compositionally biased region" description="Pro residues" evidence="1">
    <location>
        <begin position="96"/>
        <end position="106"/>
    </location>
</feature>
<dbReference type="Gene3D" id="3.10.620.30">
    <property type="match status" value="1"/>
</dbReference>
<dbReference type="InterPro" id="IPR021878">
    <property type="entry name" value="TgpA_N"/>
</dbReference>
<dbReference type="PANTHER" id="PTHR42736">
    <property type="entry name" value="PROTEIN-GLUTAMINE GAMMA-GLUTAMYLTRANSFERASE"/>
    <property type="match status" value="1"/>
</dbReference>
<keyword evidence="2" id="KW-1133">Transmembrane helix</keyword>
<feature type="region of interest" description="Disordered" evidence="1">
    <location>
        <begin position="311"/>
        <end position="357"/>
    </location>
</feature>
<keyword evidence="2" id="KW-0812">Transmembrane</keyword>
<dbReference type="Proteomes" id="UP000604475">
    <property type="component" value="Unassembled WGS sequence"/>
</dbReference>
<dbReference type="RefSeq" id="WP_203031640.1">
    <property type="nucleotide sequence ID" value="NZ_JAEACQ010000043.1"/>
</dbReference>
<accession>A0A937UPN3</accession>
<feature type="transmembrane region" description="Helical" evidence="2">
    <location>
        <begin position="263"/>
        <end position="281"/>
    </location>
</feature>